<gene>
    <name evidence="1" type="ORF">PoB_000996600</name>
</gene>
<protein>
    <submittedName>
        <fullName evidence="1">Uncharacterized protein</fullName>
    </submittedName>
</protein>
<reference evidence="1 2" key="1">
    <citation type="journal article" date="2021" name="Elife">
        <title>Chloroplast acquisition without the gene transfer in kleptoplastic sea slugs, Plakobranchus ocellatus.</title>
        <authorList>
            <person name="Maeda T."/>
            <person name="Takahashi S."/>
            <person name="Yoshida T."/>
            <person name="Shimamura S."/>
            <person name="Takaki Y."/>
            <person name="Nagai Y."/>
            <person name="Toyoda A."/>
            <person name="Suzuki Y."/>
            <person name="Arimoto A."/>
            <person name="Ishii H."/>
            <person name="Satoh N."/>
            <person name="Nishiyama T."/>
            <person name="Hasebe M."/>
            <person name="Maruyama T."/>
            <person name="Minagawa J."/>
            <person name="Obokata J."/>
            <person name="Shigenobu S."/>
        </authorList>
    </citation>
    <scope>NUCLEOTIDE SEQUENCE [LARGE SCALE GENOMIC DNA]</scope>
</reference>
<dbReference type="EMBL" id="BLXT01001203">
    <property type="protein sequence ID" value="GFN83460.1"/>
    <property type="molecule type" value="Genomic_DNA"/>
</dbReference>
<name>A0AAV3YJN5_9GAST</name>
<proteinExistence type="predicted"/>
<accession>A0AAV3YJN5</accession>
<sequence length="119" mass="13462">MNMTLILHDPKDTSQQPYLPAKPLRFSAATIHFVLCCLLKFRCYCCGLWTVVECGVWSLVESGVEWSIGQTRVLFSLFTDPSYSVHGLVASGRWEWSVKFDWAALDILVIATKDVTLTM</sequence>
<organism evidence="1 2">
    <name type="scientific">Plakobranchus ocellatus</name>
    <dbReference type="NCBI Taxonomy" id="259542"/>
    <lineage>
        <taxon>Eukaryota</taxon>
        <taxon>Metazoa</taxon>
        <taxon>Spiralia</taxon>
        <taxon>Lophotrochozoa</taxon>
        <taxon>Mollusca</taxon>
        <taxon>Gastropoda</taxon>
        <taxon>Heterobranchia</taxon>
        <taxon>Euthyneura</taxon>
        <taxon>Panpulmonata</taxon>
        <taxon>Sacoglossa</taxon>
        <taxon>Placobranchoidea</taxon>
        <taxon>Plakobranchidae</taxon>
        <taxon>Plakobranchus</taxon>
    </lineage>
</organism>
<evidence type="ECO:0000313" key="2">
    <source>
        <dbReference type="Proteomes" id="UP000735302"/>
    </source>
</evidence>
<dbReference type="AlphaFoldDB" id="A0AAV3YJN5"/>
<evidence type="ECO:0000313" key="1">
    <source>
        <dbReference type="EMBL" id="GFN83460.1"/>
    </source>
</evidence>
<keyword evidence="2" id="KW-1185">Reference proteome</keyword>
<dbReference type="Proteomes" id="UP000735302">
    <property type="component" value="Unassembled WGS sequence"/>
</dbReference>
<comment type="caution">
    <text evidence="1">The sequence shown here is derived from an EMBL/GenBank/DDBJ whole genome shotgun (WGS) entry which is preliminary data.</text>
</comment>